<dbReference type="InterPro" id="IPR039426">
    <property type="entry name" value="TonB-dep_rcpt-like"/>
</dbReference>
<evidence type="ECO:0000256" key="3">
    <source>
        <dbReference type="ARBA" id="ARBA00022692"/>
    </source>
</evidence>
<dbReference type="PANTHER" id="PTHR30069:SF36">
    <property type="entry name" value="BLL6948 PROTEIN"/>
    <property type="match status" value="1"/>
</dbReference>
<dbReference type="InterPro" id="IPR000531">
    <property type="entry name" value="Beta-barrel_TonB"/>
</dbReference>
<name>A0A381PES3_9ZZZZ</name>
<keyword evidence="2" id="KW-0813">Transport</keyword>
<dbReference type="GO" id="GO:0015344">
    <property type="term" value="F:siderophore uptake transmembrane transporter activity"/>
    <property type="evidence" value="ECO:0007669"/>
    <property type="project" value="TreeGrafter"/>
</dbReference>
<dbReference type="InterPro" id="IPR036942">
    <property type="entry name" value="Beta-barrel_TonB_sf"/>
</dbReference>
<dbReference type="Pfam" id="PF00593">
    <property type="entry name" value="TonB_dep_Rec_b-barrel"/>
    <property type="match status" value="1"/>
</dbReference>
<dbReference type="AlphaFoldDB" id="A0A381PES3"/>
<proteinExistence type="predicted"/>
<evidence type="ECO:0000256" key="6">
    <source>
        <dbReference type="ARBA" id="ARBA00023237"/>
    </source>
</evidence>
<dbReference type="Gene3D" id="2.40.170.20">
    <property type="entry name" value="TonB-dependent receptor, beta-barrel domain"/>
    <property type="match status" value="1"/>
</dbReference>
<evidence type="ECO:0000259" key="8">
    <source>
        <dbReference type="Pfam" id="PF07715"/>
    </source>
</evidence>
<keyword evidence="4" id="KW-0798">TonB box</keyword>
<keyword evidence="3" id="KW-0812">Transmembrane</keyword>
<dbReference type="InterPro" id="IPR012910">
    <property type="entry name" value="Plug_dom"/>
</dbReference>
<comment type="subcellular location">
    <subcellularLocation>
        <location evidence="1">Cell outer membrane</location>
        <topology evidence="1">Multi-pass membrane protein</topology>
    </subcellularLocation>
</comment>
<feature type="domain" description="TonB-dependent receptor plug" evidence="8">
    <location>
        <begin position="53"/>
        <end position="159"/>
    </location>
</feature>
<dbReference type="Pfam" id="PF07715">
    <property type="entry name" value="Plug"/>
    <property type="match status" value="1"/>
</dbReference>
<evidence type="ECO:0000256" key="4">
    <source>
        <dbReference type="ARBA" id="ARBA00023077"/>
    </source>
</evidence>
<organism evidence="9">
    <name type="scientific">marine metagenome</name>
    <dbReference type="NCBI Taxonomy" id="408172"/>
    <lineage>
        <taxon>unclassified sequences</taxon>
        <taxon>metagenomes</taxon>
        <taxon>ecological metagenomes</taxon>
    </lineage>
</organism>
<evidence type="ECO:0000256" key="2">
    <source>
        <dbReference type="ARBA" id="ARBA00022448"/>
    </source>
</evidence>
<dbReference type="InterPro" id="IPR037066">
    <property type="entry name" value="Plug_dom_sf"/>
</dbReference>
<dbReference type="PROSITE" id="PS52016">
    <property type="entry name" value="TONB_DEPENDENT_REC_3"/>
    <property type="match status" value="1"/>
</dbReference>
<evidence type="ECO:0000259" key="7">
    <source>
        <dbReference type="Pfam" id="PF00593"/>
    </source>
</evidence>
<keyword evidence="5" id="KW-0472">Membrane</keyword>
<dbReference type="Gene3D" id="2.170.130.10">
    <property type="entry name" value="TonB-dependent receptor, plug domain"/>
    <property type="match status" value="1"/>
</dbReference>
<dbReference type="GO" id="GO:0009279">
    <property type="term" value="C:cell outer membrane"/>
    <property type="evidence" value="ECO:0007669"/>
    <property type="project" value="UniProtKB-SubCell"/>
</dbReference>
<protein>
    <recommendedName>
        <fullName evidence="10">TonB-dependent receptor plug domain-containing protein</fullName>
    </recommendedName>
</protein>
<dbReference type="SUPFAM" id="SSF56935">
    <property type="entry name" value="Porins"/>
    <property type="match status" value="1"/>
</dbReference>
<reference evidence="9" key="1">
    <citation type="submission" date="2018-05" db="EMBL/GenBank/DDBJ databases">
        <authorList>
            <person name="Lanie J.A."/>
            <person name="Ng W.-L."/>
            <person name="Kazmierczak K.M."/>
            <person name="Andrzejewski T.M."/>
            <person name="Davidsen T.M."/>
            <person name="Wayne K.J."/>
            <person name="Tettelin H."/>
            <person name="Glass J.I."/>
            <person name="Rusch D."/>
            <person name="Podicherti R."/>
            <person name="Tsui H.-C.T."/>
            <person name="Winkler M.E."/>
        </authorList>
    </citation>
    <scope>NUCLEOTIDE SEQUENCE</scope>
</reference>
<keyword evidence="6" id="KW-0998">Cell outer membrane</keyword>
<dbReference type="PANTHER" id="PTHR30069">
    <property type="entry name" value="TONB-DEPENDENT OUTER MEMBRANE RECEPTOR"/>
    <property type="match status" value="1"/>
</dbReference>
<evidence type="ECO:0008006" key="10">
    <source>
        <dbReference type="Google" id="ProtNLM"/>
    </source>
</evidence>
<evidence type="ECO:0000256" key="1">
    <source>
        <dbReference type="ARBA" id="ARBA00004571"/>
    </source>
</evidence>
<dbReference type="GO" id="GO:0044718">
    <property type="term" value="P:siderophore transmembrane transport"/>
    <property type="evidence" value="ECO:0007669"/>
    <property type="project" value="TreeGrafter"/>
</dbReference>
<sequence length="682" mass="76609">MNCRSHLLAVLITVVTPAFTPTNFAQEQGEPEIEEIHVWGRSLQLLGIADSASQGVVGYDDFSTRPMARVAELVEVIPGMIATQHSGPGKANQYFLRGFNLDHGSDFSTYFDGMPVNWRTHAHAQGYMDLNFIIPELVERLDFQKGPYFADTGDFSLAGSNRMKTYDSLEEGFSELTLGSEKEIRFLTADSFEVGDGILLYALEHQQTNGFFDLDQDVRKYNGILKYTGDIGNIPSRITFSAYDSVWVSTNQVPERAVQSGLIDRFGFIDPDLGGESYRYSLTGMFELSNWDLNLYASSYYMSLINNPTYMLNDPINGDEFEQEDERILLGGSLRNEVETEIFGIPVMRNIGTDMRYDNVSELNLFYTVGRKRINSLREDEAEELSIGAFADLEFSLTDQLRATLGVRFDYYDFEVEALRPGNSGNDNDSLWQPKVSLAYSLNENFELYANYGQGFHSNDARVAVNTIDPVTGDPTASLDALVKGKGNEIGFRYDTLEGFNFTIARFELDLDSELMFVGDAGTTEPSLPSRRDGIELTSFWEINEPLAFDFSVSKTDGHFRGLPSGENAIPDAHDLVAAAGLTYHVPNGWTTSLRVRHFSDSALTEDESVKKSSSTLIHFGVSYEQDSWELGLDVLNLLDREDDDIAYWFESRLLSEGVAVEDVHFHPSNRRALRLLLKYKL</sequence>
<gene>
    <name evidence="9" type="ORF">METZ01_LOCUS17503</name>
</gene>
<dbReference type="EMBL" id="UINC01000939">
    <property type="protein sequence ID" value="SUZ64649.1"/>
    <property type="molecule type" value="Genomic_DNA"/>
</dbReference>
<accession>A0A381PES3</accession>
<evidence type="ECO:0000256" key="5">
    <source>
        <dbReference type="ARBA" id="ARBA00023136"/>
    </source>
</evidence>
<evidence type="ECO:0000313" key="9">
    <source>
        <dbReference type="EMBL" id="SUZ64649.1"/>
    </source>
</evidence>
<feature type="domain" description="TonB-dependent receptor-like beta-barrel" evidence="7">
    <location>
        <begin position="215"/>
        <end position="638"/>
    </location>
</feature>